<gene>
    <name evidence="4" type="ORF">FEA48_25080</name>
</gene>
<dbReference type="Gene3D" id="2.40.128.130">
    <property type="entry name" value="Autotransporter beta-domain"/>
    <property type="match status" value="1"/>
</dbReference>
<dbReference type="SMART" id="SM00869">
    <property type="entry name" value="Autotransporter"/>
    <property type="match status" value="1"/>
</dbReference>
<dbReference type="InterPro" id="IPR006315">
    <property type="entry name" value="OM_autotransptr_brl_dom"/>
</dbReference>
<reference evidence="5" key="2">
    <citation type="submission" date="2019-06" db="EMBL/GenBank/DDBJ databases">
        <title>AzeR, a transcriptional regulator that responds to azelaic acid in Pseudomonas nitroreducens.</title>
        <authorList>
            <person name="Bez C."/>
            <person name="Javvadi S.G."/>
            <person name="Bertani I."/>
            <person name="Devescovi G."/>
            <person name="Studholme D.J."/>
            <person name="Geller A."/>
            <person name="Levy A."/>
            <person name="Venturi V."/>
        </authorList>
    </citation>
    <scope>NUCLEOTIDE SEQUENCE [LARGE SCALE GENOMIC DNA]</scope>
    <source>
        <strain evidence="5">DSM 9128</strain>
    </source>
</reference>
<name>A0A5R8ZUX5_PSENT</name>
<dbReference type="GO" id="GO:0019867">
    <property type="term" value="C:outer membrane"/>
    <property type="evidence" value="ECO:0007669"/>
    <property type="project" value="InterPro"/>
</dbReference>
<feature type="domain" description="Autotransporter" evidence="3">
    <location>
        <begin position="614"/>
        <end position="892"/>
    </location>
</feature>
<dbReference type="Pfam" id="PF18883">
    <property type="entry name" value="AC_1"/>
    <property type="match status" value="1"/>
</dbReference>
<keyword evidence="2" id="KW-0732">Signal</keyword>
<dbReference type="AlphaFoldDB" id="A0A5R8ZUX5"/>
<feature type="signal peptide" evidence="2">
    <location>
        <begin position="1"/>
        <end position="27"/>
    </location>
</feature>
<organism evidence="4 5">
    <name type="scientific">Pseudomonas nitroreducens</name>
    <dbReference type="NCBI Taxonomy" id="46680"/>
    <lineage>
        <taxon>Bacteria</taxon>
        <taxon>Pseudomonadati</taxon>
        <taxon>Pseudomonadota</taxon>
        <taxon>Gammaproteobacteria</taxon>
        <taxon>Pseudomonadales</taxon>
        <taxon>Pseudomonadaceae</taxon>
        <taxon>Pseudomonas</taxon>
    </lineage>
</organism>
<feature type="region of interest" description="Disordered" evidence="1">
    <location>
        <begin position="485"/>
        <end position="548"/>
    </location>
</feature>
<sequence>MTRSCLHQALGALLPLALLLPEASVRADCSFSPGPGNDQHLCSSGTAASLSDTAGNNSLTFPAGSSGVVTGNVAFGNGDDTVVMDSGSIGGSLSLGSGVDSFHMSAGAVQGAVNQGEGTDDFSMTGGVIGSLAQGDQHDTFTMTGGTIVGAFEDGDTATMSGGTIGRVDMKLDNNLFELSGGSIIGNLITGFGHDTVIVSGGSIGGNVSLSGGDDNVTITGGGIRGQILLSAGNDRLTWDGGGTVRSAIFMGDGDDTALLRNLGKTQLASTPSLDGGPGTDSLTFVGSATNRGGRYVGWESIALTQGTRLDLNDSLGLGDAGSGTGSLLLDSSSLLSSSRGSILPFNSALNARVVNAGVIDLTASGASAADRLSIDGDYLGENGSVRLQTVLAGDDAPSDRLVVNRGGLSGNTLLEVRNLRGAGALTELNGIQVVEAGQGAVSSSDAFRLAHGLSAGPYQYYLFKGGYTAGSENGWYLRSSVANAPEPPVTPPDPPVTPPESPGEPPVTPPEQPENPAGTPPEPPPTPPVTQPAAPPSQPTVPAPQAPLEPAATVPVAAPGTPPLPTPDPGETIVIYRPEVPVYSAVPPVAALLVTSAIGTFHERQGEQSLLGETGGAPAGWVRVMGQRLRQSWSGTVSPSFNGHLNGFQVGHDLFGAAMDNGYIQRAGLFVGHSSVDGDVRGFNLGFEDLRAGDLDLDADNLGAYWTLSSPAGGYLDLLAMGTRLDGRSRSDRGYKLDLDGHAWAVSAEVGQPFPVSQRWVIEPQAQVIVQKVSLDSDNDGISHVSFDNQEYYTGRLGARLKGRYLVNGTPLEPWLRTNLWHNFGGRDAVVYDHMNAIRTDHQGSAMDIGGGIAARLSEEVALYASTTYSGNVDSENQESLSGAVGLRISW</sequence>
<feature type="chain" id="PRO_5024396929" evidence="2">
    <location>
        <begin position="28"/>
        <end position="892"/>
    </location>
</feature>
<dbReference type="PROSITE" id="PS51208">
    <property type="entry name" value="AUTOTRANSPORTER"/>
    <property type="match status" value="1"/>
</dbReference>
<comment type="caution">
    <text evidence="4">The sequence shown here is derived from an EMBL/GenBank/DDBJ whole genome shotgun (WGS) entry which is preliminary data.</text>
</comment>
<dbReference type="EMBL" id="VASG01000008">
    <property type="protein sequence ID" value="TLP70188.1"/>
    <property type="molecule type" value="Genomic_DNA"/>
</dbReference>
<evidence type="ECO:0000313" key="4">
    <source>
        <dbReference type="EMBL" id="TLP70188.1"/>
    </source>
</evidence>
<evidence type="ECO:0000256" key="1">
    <source>
        <dbReference type="SAM" id="MobiDB-lite"/>
    </source>
</evidence>
<protein>
    <submittedName>
        <fullName evidence="4">Autotransporter outer membrane beta-barrel domain-containing protein</fullName>
    </submittedName>
</protein>
<evidence type="ECO:0000313" key="5">
    <source>
        <dbReference type="Proteomes" id="UP000307510"/>
    </source>
</evidence>
<dbReference type="InterPro" id="IPR005546">
    <property type="entry name" value="Autotransporte_beta"/>
</dbReference>
<dbReference type="SUPFAM" id="SSF51126">
    <property type="entry name" value="Pectin lyase-like"/>
    <property type="match status" value="1"/>
</dbReference>
<dbReference type="InterPro" id="IPR036709">
    <property type="entry name" value="Autotransporte_beta_dom_sf"/>
</dbReference>
<reference evidence="4 5" key="1">
    <citation type="submission" date="2019-05" db="EMBL/GenBank/DDBJ databases">
        <authorList>
            <person name="Moore K."/>
            <person name="O'Neill P."/>
            <person name="Farbos A."/>
            <person name="Studholme D.J."/>
        </authorList>
    </citation>
    <scope>NUCLEOTIDE SEQUENCE [LARGE SCALE GENOMIC DNA]</scope>
    <source>
        <strain evidence="4 5">DSM 9128</strain>
    </source>
</reference>
<feature type="compositionally biased region" description="Pro residues" evidence="1">
    <location>
        <begin position="486"/>
        <end position="548"/>
    </location>
</feature>
<dbReference type="CDD" id="cd01344">
    <property type="entry name" value="PL2_Passenger_AT"/>
    <property type="match status" value="1"/>
</dbReference>
<evidence type="ECO:0000256" key="2">
    <source>
        <dbReference type="SAM" id="SignalP"/>
    </source>
</evidence>
<dbReference type="SUPFAM" id="SSF103515">
    <property type="entry name" value="Autotransporter"/>
    <property type="match status" value="1"/>
</dbReference>
<dbReference type="Pfam" id="PF03797">
    <property type="entry name" value="Autotransporter"/>
    <property type="match status" value="1"/>
</dbReference>
<proteinExistence type="predicted"/>
<accession>A0A5R8ZUX5</accession>
<dbReference type="InterPro" id="IPR043990">
    <property type="entry name" value="AC_1"/>
</dbReference>
<dbReference type="InterPro" id="IPR011050">
    <property type="entry name" value="Pectin_lyase_fold/virulence"/>
</dbReference>
<dbReference type="Proteomes" id="UP000307510">
    <property type="component" value="Unassembled WGS sequence"/>
</dbReference>
<dbReference type="Gene3D" id="2.160.20.160">
    <property type="match status" value="1"/>
</dbReference>
<evidence type="ECO:0000259" key="3">
    <source>
        <dbReference type="PROSITE" id="PS51208"/>
    </source>
</evidence>
<dbReference type="NCBIfam" id="TIGR01414">
    <property type="entry name" value="autotrans_barl"/>
    <property type="match status" value="1"/>
</dbReference>